<dbReference type="InterPro" id="IPR001466">
    <property type="entry name" value="Beta-lactam-related"/>
</dbReference>
<dbReference type="EMBL" id="CP065989">
    <property type="protein sequence ID" value="QQB15906.1"/>
    <property type="molecule type" value="Genomic_DNA"/>
</dbReference>
<name>A0A7T4DL19_9MICO</name>
<dbReference type="AlphaFoldDB" id="A0A7T4DL19"/>
<dbReference type="Proteomes" id="UP000595374">
    <property type="component" value="Chromosome"/>
</dbReference>
<dbReference type="GO" id="GO:0016787">
    <property type="term" value="F:hydrolase activity"/>
    <property type="evidence" value="ECO:0007669"/>
    <property type="project" value="UniProtKB-KW"/>
</dbReference>
<proteinExistence type="predicted"/>
<reference evidence="3 4" key="1">
    <citation type="submission" date="2020-12" db="EMBL/GenBank/DDBJ databases">
        <title>FDA dAtabase for Regulatory Grade micrObial Sequences (FDA-ARGOS): Supporting development and validation of Infectious Disease Dx tests.</title>
        <authorList>
            <person name="Sproer C."/>
            <person name="Gronow S."/>
            <person name="Severitt S."/>
            <person name="Schroder I."/>
            <person name="Tallon L."/>
            <person name="Sadzewicz L."/>
            <person name="Zhao X."/>
            <person name="Boylan J."/>
            <person name="Ott S."/>
            <person name="Bowen H."/>
            <person name="Vavikolanu K."/>
            <person name="Mehta A."/>
            <person name="Aluvathingal J."/>
            <person name="Nadendla S."/>
            <person name="Lowell S."/>
            <person name="Myers T."/>
            <person name="Yan Y."/>
            <person name="Sichtig H."/>
        </authorList>
    </citation>
    <scope>NUCLEOTIDE SEQUENCE [LARGE SCALE GENOMIC DNA]</scope>
    <source>
        <strain evidence="3 4">FDAARGOS_990</strain>
    </source>
</reference>
<gene>
    <name evidence="3" type="ORF">I6H47_08435</name>
</gene>
<dbReference type="InterPro" id="IPR012338">
    <property type="entry name" value="Beta-lactam/transpept-like"/>
</dbReference>
<keyword evidence="3" id="KW-0378">Hydrolase</keyword>
<organism evidence="3 4">
    <name type="scientific">Brevibacterium casei</name>
    <dbReference type="NCBI Taxonomy" id="33889"/>
    <lineage>
        <taxon>Bacteria</taxon>
        <taxon>Bacillati</taxon>
        <taxon>Actinomycetota</taxon>
        <taxon>Actinomycetes</taxon>
        <taxon>Micrococcales</taxon>
        <taxon>Brevibacteriaceae</taxon>
        <taxon>Brevibacterium</taxon>
    </lineage>
</organism>
<dbReference type="Gene3D" id="3.40.710.10">
    <property type="entry name" value="DD-peptidase/beta-lactamase superfamily"/>
    <property type="match status" value="1"/>
</dbReference>
<dbReference type="RefSeq" id="WP_198500770.1">
    <property type="nucleotide sequence ID" value="NZ_CP065989.1"/>
</dbReference>
<evidence type="ECO:0000259" key="2">
    <source>
        <dbReference type="Pfam" id="PF00144"/>
    </source>
</evidence>
<evidence type="ECO:0000256" key="1">
    <source>
        <dbReference type="SAM" id="MobiDB-lite"/>
    </source>
</evidence>
<accession>A0A7T4DL19</accession>
<dbReference type="InterPro" id="IPR050789">
    <property type="entry name" value="Diverse_Enzym_Activities"/>
</dbReference>
<feature type="domain" description="Beta-lactamase-related" evidence="2">
    <location>
        <begin position="111"/>
        <end position="410"/>
    </location>
</feature>
<feature type="region of interest" description="Disordered" evidence="1">
    <location>
        <begin position="1"/>
        <end position="27"/>
    </location>
</feature>
<dbReference type="Pfam" id="PF00144">
    <property type="entry name" value="Beta-lactamase"/>
    <property type="match status" value="1"/>
</dbReference>
<evidence type="ECO:0000313" key="4">
    <source>
        <dbReference type="Proteomes" id="UP000595374"/>
    </source>
</evidence>
<dbReference type="PANTHER" id="PTHR43283">
    <property type="entry name" value="BETA-LACTAMASE-RELATED"/>
    <property type="match status" value="1"/>
</dbReference>
<evidence type="ECO:0000313" key="3">
    <source>
        <dbReference type="EMBL" id="QQB15906.1"/>
    </source>
</evidence>
<dbReference type="SUPFAM" id="SSF56601">
    <property type="entry name" value="beta-lactamase/transpeptidase-like"/>
    <property type="match status" value="1"/>
</dbReference>
<protein>
    <submittedName>
        <fullName evidence="3">Serine hydrolase</fullName>
    </submittedName>
</protein>
<sequence>MSETSSDPTLTDPAEFVDPASAEAVAPAEAALPAEAVEVDRDNWQDADKVHWSFQHVDEVLPTTPISRGDGPVAEFAADLQDLGEVEIPETEFSEARTVRSVIDDSDTDGWMVVHHGTVLTEEYFGGMQPETEHLLMSVSKSLVGTVAGVLVGAGEIDTGRLVTDYVPELADSGYAGATVRDILDMRSGIRFSEDYLDPDSEVRQIERSIGWSETDPGDAKGMYAYLRTLEAKSEHGGPFEYRSCETDVLGWVCEKVAGQSMQTLMSRVLWSRIGAERDALIATDQFGVGMFDGGINATLRDLARFGYLYSNRGLSLTGEQVVPTSWIGDTLTGSEDTRQAFADSPGDNRMPGGMYRNQFWFPFPDSHAFLALGIHGQMVYINPGASFVGVKLSSWGLPQDAKKLFPTIRAFDALAKAVN</sequence>
<dbReference type="PANTHER" id="PTHR43283:SF7">
    <property type="entry name" value="BETA-LACTAMASE-RELATED DOMAIN-CONTAINING PROTEIN"/>
    <property type="match status" value="1"/>
</dbReference>